<evidence type="ECO:0000256" key="1">
    <source>
        <dbReference type="ARBA" id="ARBA00023125"/>
    </source>
</evidence>
<evidence type="ECO:0000313" key="4">
    <source>
        <dbReference type="Proteomes" id="UP001410648"/>
    </source>
</evidence>
<dbReference type="Proteomes" id="UP001410648">
    <property type="component" value="Unassembled WGS sequence"/>
</dbReference>
<dbReference type="SUPFAM" id="SSF51215">
    <property type="entry name" value="Regulatory protein AraC"/>
    <property type="match status" value="1"/>
</dbReference>
<dbReference type="Pfam" id="PF02311">
    <property type="entry name" value="AraC_binding"/>
    <property type="match status" value="1"/>
</dbReference>
<evidence type="ECO:0000259" key="2">
    <source>
        <dbReference type="Pfam" id="PF02311"/>
    </source>
</evidence>
<dbReference type="InterPro" id="IPR037923">
    <property type="entry name" value="HTH-like"/>
</dbReference>
<evidence type="ECO:0000313" key="3">
    <source>
        <dbReference type="EMBL" id="GAA0473820.1"/>
    </source>
</evidence>
<dbReference type="CDD" id="cd06986">
    <property type="entry name" value="cupin_MmsR-like_N"/>
    <property type="match status" value="1"/>
</dbReference>
<reference evidence="4" key="1">
    <citation type="journal article" date="2019" name="Int. J. Syst. Evol. Microbiol.">
        <title>The Global Catalogue of Microorganisms (GCM) 10K type strain sequencing project: providing services to taxonomists for standard genome sequencing and annotation.</title>
        <authorList>
            <consortium name="The Broad Institute Genomics Platform"/>
            <consortium name="The Broad Institute Genome Sequencing Center for Infectious Disease"/>
            <person name="Wu L."/>
            <person name="Ma J."/>
        </authorList>
    </citation>
    <scope>NUCLEOTIDE SEQUENCE [LARGE SCALE GENOMIC DNA]</scope>
    <source>
        <strain evidence="4">JCM 14232</strain>
    </source>
</reference>
<dbReference type="Gene3D" id="2.60.120.280">
    <property type="entry name" value="Regulatory protein AraC"/>
    <property type="match status" value="1"/>
</dbReference>
<accession>A0ABP3K8V1</accession>
<dbReference type="InterPro" id="IPR003313">
    <property type="entry name" value="AraC-bd"/>
</dbReference>
<keyword evidence="1" id="KW-0238">DNA-binding</keyword>
<sequence>MKNSNEGFFSSKNPQQLEYVSSGHKPVNSHKWGPGVRDVYALHYIIKGKGTLKTRSKEFELKEGESFLIYPYTEISYHPDSTDPWEYAWIEFKGEEASQIIDLTRFSVDSPVSPAASINLAEYYFTELDAEKTAYEDIRLEAKLRLLLSPSFPCKL</sequence>
<name>A0ABP3K8V1_9LACT</name>
<gene>
    <name evidence="3" type="ORF">GCM10008936_00800</name>
</gene>
<comment type="caution">
    <text evidence="3">The sequence shown here is derived from an EMBL/GenBank/DDBJ whole genome shotgun (WGS) entry which is preliminary data.</text>
</comment>
<feature type="domain" description="AraC-type arabinose-binding/dimerisation" evidence="2">
    <location>
        <begin position="29"/>
        <end position="148"/>
    </location>
</feature>
<dbReference type="EMBL" id="BAAADA010000005">
    <property type="protein sequence ID" value="GAA0473820.1"/>
    <property type="molecule type" value="Genomic_DNA"/>
</dbReference>
<protein>
    <recommendedName>
        <fullName evidence="2">AraC-type arabinose-binding/dimerisation domain-containing protein</fullName>
    </recommendedName>
</protein>
<keyword evidence="4" id="KW-1185">Reference proteome</keyword>
<proteinExistence type="predicted"/>
<dbReference type="RefSeq" id="WP_346023616.1">
    <property type="nucleotide sequence ID" value="NZ_BAAADA010000005.1"/>
</dbReference>
<organism evidence="3 4">
    <name type="scientific">Alkalibacterium indicireducens</name>
    <dbReference type="NCBI Taxonomy" id="398758"/>
    <lineage>
        <taxon>Bacteria</taxon>
        <taxon>Bacillati</taxon>
        <taxon>Bacillota</taxon>
        <taxon>Bacilli</taxon>
        <taxon>Lactobacillales</taxon>
        <taxon>Carnobacteriaceae</taxon>
        <taxon>Alkalibacterium</taxon>
    </lineage>
</organism>